<feature type="compositionally biased region" description="Polar residues" evidence="1">
    <location>
        <begin position="1"/>
        <end position="11"/>
    </location>
</feature>
<feature type="compositionally biased region" description="Polar residues" evidence="1">
    <location>
        <begin position="587"/>
        <end position="602"/>
    </location>
</feature>
<dbReference type="EMBL" id="AHAT01038945">
    <property type="status" value="NOT_ANNOTATED_CDS"/>
    <property type="molecule type" value="Genomic_DNA"/>
</dbReference>
<dbReference type="GeneTree" id="ENSGT00940000154184"/>
<reference evidence="4" key="1">
    <citation type="submission" date="2011-12" db="EMBL/GenBank/DDBJ databases">
        <title>The Draft Genome of Lepisosteus oculatus.</title>
        <authorList>
            <consortium name="The Broad Institute Genome Assembly &amp; Analysis Group"/>
            <consortium name="Computational R&amp;D Group"/>
            <consortium name="and Sequencing Platform"/>
            <person name="Di Palma F."/>
            <person name="Alfoldi J."/>
            <person name="Johnson J."/>
            <person name="Berlin A."/>
            <person name="Gnerre S."/>
            <person name="Jaffe D."/>
            <person name="MacCallum I."/>
            <person name="Young S."/>
            <person name="Walker B.J."/>
            <person name="Lander E.S."/>
            <person name="Lindblad-Toh K."/>
        </authorList>
    </citation>
    <scope>NUCLEOTIDE SEQUENCE [LARGE SCALE GENOMIC DNA]</scope>
</reference>
<protein>
    <recommendedName>
        <fullName evidence="2">Tankyrase 1-binding protein C-terminal domain-containing protein</fullName>
    </recommendedName>
</protein>
<reference evidence="3" key="3">
    <citation type="submission" date="2025-09" db="UniProtKB">
        <authorList>
            <consortium name="Ensembl"/>
        </authorList>
    </citation>
    <scope>IDENTIFICATION</scope>
</reference>
<evidence type="ECO:0000256" key="1">
    <source>
        <dbReference type="SAM" id="MobiDB-lite"/>
    </source>
</evidence>
<accession>W5M532</accession>
<feature type="region of interest" description="Disordered" evidence="1">
    <location>
        <begin position="1"/>
        <end position="22"/>
    </location>
</feature>
<dbReference type="Pfam" id="PF15327">
    <property type="entry name" value="Tankyrase_bdg_C"/>
    <property type="match status" value="1"/>
</dbReference>
<evidence type="ECO:0000313" key="3">
    <source>
        <dbReference type="Ensembl" id="ENSLOCP00000003490.1"/>
    </source>
</evidence>
<dbReference type="InterPro" id="IPR032764">
    <property type="entry name" value="Tankyrase-bd_C"/>
</dbReference>
<dbReference type="STRING" id="7918.ENSLOCP00000003490"/>
<dbReference type="PANTHER" id="PTHR22042">
    <property type="entry name" value="TANKYRASE 1 BINDING PROTEIN"/>
    <property type="match status" value="1"/>
</dbReference>
<organism evidence="3 4">
    <name type="scientific">Lepisosteus oculatus</name>
    <name type="common">Spotted gar</name>
    <dbReference type="NCBI Taxonomy" id="7918"/>
    <lineage>
        <taxon>Eukaryota</taxon>
        <taxon>Metazoa</taxon>
        <taxon>Chordata</taxon>
        <taxon>Craniata</taxon>
        <taxon>Vertebrata</taxon>
        <taxon>Euteleostomi</taxon>
        <taxon>Actinopterygii</taxon>
        <taxon>Neopterygii</taxon>
        <taxon>Holostei</taxon>
        <taxon>Semionotiformes</taxon>
        <taxon>Lepisosteidae</taxon>
        <taxon>Lepisosteus</taxon>
    </lineage>
</organism>
<dbReference type="HOGENOM" id="CLU_423322_0_0_1"/>
<dbReference type="AlphaFoldDB" id="W5M532"/>
<evidence type="ECO:0000259" key="2">
    <source>
        <dbReference type="SMART" id="SM01319"/>
    </source>
</evidence>
<feature type="compositionally biased region" description="Polar residues" evidence="1">
    <location>
        <begin position="420"/>
        <end position="434"/>
    </location>
</feature>
<dbReference type="eggNOG" id="ENOG502QWAQ">
    <property type="taxonomic scope" value="Eukaryota"/>
</dbReference>
<sequence>MFFALTGQTKDSPPEVPKSVTSSAGIEVLYDDFSVKQRQWSIPRFSLHRSPSLEAAFGKAEETVQDQAHALRQQEEEESEGPGRAMLKPSVLDLNSPTIGEQKDRSPRWETPAPKAGESYRLPVLDVDSFRGSSEGGPQLLASSRRICNPESPRHQPIQEVLPVADIQKPGGHQHQEEGSHKPGTYSMDLDPKTAKRHILGASSAPQEALITENPPQQSGITEPISSPSQKAFWETGGKEGSGSRGRGAEELPDHWGTAPWPSVLDQKQNQNWAQFPEPLSQSSAASVPQDWKKGADQRGSSLLPPLQPESQRQGDTLDSWSLHQRPLAGGEPSAERHTQPHRRDSARAKPGSVSWKPAPPESPLEGPLARARSRSRHTEEQLKQCVSRAPEEGKDTDTLVPETDSQYGTWDTGLRTEDSLTPASPTAESSLSASLRRHTPSSPLDLATPSDPDVTDGLSLSLSTPGEQEELSFPEPAASLLDCSAMKARAQLSRKSRRSLPSRPARRCPLPAGAERLGPLPEDWLYRDSTEHKPDPPQEDSDTEDPVNTARRVERSPAPQPQRVPLFPGMDPSALKAQLRKRTDSDSQADTPSPTQLSRSPKSPFVPGTRVRPPSGRKENGSEESSPQWLKELKSKKRLSQYDNDA</sequence>
<dbReference type="EMBL" id="AHAT01038946">
    <property type="status" value="NOT_ANNOTATED_CDS"/>
    <property type="molecule type" value="Genomic_DNA"/>
</dbReference>
<feature type="domain" description="Tankyrase 1-binding protein C-terminal" evidence="2">
    <location>
        <begin position="469"/>
        <end position="638"/>
    </location>
</feature>
<evidence type="ECO:0000313" key="4">
    <source>
        <dbReference type="Proteomes" id="UP000018468"/>
    </source>
</evidence>
<feature type="compositionally biased region" description="Basic and acidic residues" evidence="1">
    <location>
        <begin position="525"/>
        <end position="537"/>
    </location>
</feature>
<feature type="compositionally biased region" description="Polar residues" evidence="1">
    <location>
        <begin position="309"/>
        <end position="323"/>
    </location>
</feature>
<reference evidence="3" key="2">
    <citation type="submission" date="2025-08" db="UniProtKB">
        <authorList>
            <consortium name="Ensembl"/>
        </authorList>
    </citation>
    <scope>IDENTIFICATION</scope>
</reference>
<feature type="region of interest" description="Disordered" evidence="1">
    <location>
        <begin position="165"/>
        <end position="647"/>
    </location>
</feature>
<proteinExistence type="predicted"/>
<feature type="compositionally biased region" description="Basic residues" evidence="1">
    <location>
        <begin position="493"/>
        <end position="507"/>
    </location>
</feature>
<keyword evidence="4" id="KW-1185">Reference proteome</keyword>
<feature type="compositionally biased region" description="Polar residues" evidence="1">
    <location>
        <begin position="214"/>
        <end position="230"/>
    </location>
</feature>
<dbReference type="EMBL" id="AHAT01038944">
    <property type="status" value="NOT_ANNOTATED_CDS"/>
    <property type="molecule type" value="Genomic_DNA"/>
</dbReference>
<dbReference type="SMART" id="SM01319">
    <property type="entry name" value="Tankyrase_bdg_C"/>
    <property type="match status" value="1"/>
</dbReference>
<feature type="compositionally biased region" description="Polar residues" evidence="1">
    <location>
        <begin position="266"/>
        <end position="287"/>
    </location>
</feature>
<dbReference type="Proteomes" id="UP000018468">
    <property type="component" value="Linkage group LG20"/>
</dbReference>
<dbReference type="InterPro" id="IPR040006">
    <property type="entry name" value="TNKS1BP1-like"/>
</dbReference>
<dbReference type="InParanoid" id="W5M532"/>
<feature type="compositionally biased region" description="Basic and acidic residues" evidence="1">
    <location>
        <begin position="334"/>
        <end position="348"/>
    </location>
</feature>
<name>W5M532_LEPOC</name>
<dbReference type="Ensembl" id="ENSLOCT00000003497.1">
    <property type="protein sequence ID" value="ENSLOCP00000003490.1"/>
    <property type="gene ID" value="ENSLOCG00000002967.1"/>
</dbReference>
<feature type="region of interest" description="Disordered" evidence="1">
    <location>
        <begin position="58"/>
        <end position="117"/>
    </location>
</feature>
<dbReference type="PANTHER" id="PTHR22042:SF3">
    <property type="entry name" value="RIKEN CDNA 2900026A02 GENE"/>
    <property type="match status" value="1"/>
</dbReference>
<dbReference type="Bgee" id="ENSLOCG00000002967">
    <property type="expression patterns" value="Expressed in zone of skin and 13 other cell types or tissues"/>
</dbReference>